<feature type="signal peptide" evidence="2">
    <location>
        <begin position="1"/>
        <end position="29"/>
    </location>
</feature>
<evidence type="ECO:0000313" key="4">
    <source>
        <dbReference type="EMBL" id="HIV39436.1"/>
    </source>
</evidence>
<reference evidence="4" key="2">
    <citation type="submission" date="2021-04" db="EMBL/GenBank/DDBJ databases">
        <authorList>
            <person name="Gilroy R."/>
        </authorList>
    </citation>
    <scope>NUCLEOTIDE SEQUENCE</scope>
    <source>
        <strain evidence="4">CHK195-9823</strain>
    </source>
</reference>
<feature type="domain" description="Transglutaminase-like" evidence="3">
    <location>
        <begin position="226"/>
        <end position="295"/>
    </location>
</feature>
<dbReference type="Pfam" id="PF01841">
    <property type="entry name" value="Transglut_core"/>
    <property type="match status" value="1"/>
</dbReference>
<evidence type="ECO:0000259" key="3">
    <source>
        <dbReference type="SMART" id="SM00460"/>
    </source>
</evidence>
<dbReference type="PANTHER" id="PTHR33490:SF6">
    <property type="entry name" value="SLL1049 PROTEIN"/>
    <property type="match status" value="1"/>
</dbReference>
<dbReference type="AlphaFoldDB" id="A0A9D1TGW1"/>
<evidence type="ECO:0000256" key="2">
    <source>
        <dbReference type="SAM" id="SignalP"/>
    </source>
</evidence>
<organism evidence="4 5">
    <name type="scientific">Candidatus Blautia stercorigallinarum</name>
    <dbReference type="NCBI Taxonomy" id="2838501"/>
    <lineage>
        <taxon>Bacteria</taxon>
        <taxon>Bacillati</taxon>
        <taxon>Bacillota</taxon>
        <taxon>Clostridia</taxon>
        <taxon>Lachnospirales</taxon>
        <taxon>Lachnospiraceae</taxon>
        <taxon>Blautia</taxon>
    </lineage>
</organism>
<feature type="chain" id="PRO_5038448076" evidence="2">
    <location>
        <begin position="30"/>
        <end position="320"/>
    </location>
</feature>
<accession>A0A9D1TGW1</accession>
<dbReference type="SMART" id="SM00460">
    <property type="entry name" value="TGc"/>
    <property type="match status" value="1"/>
</dbReference>
<dbReference type="Gene3D" id="3.10.620.30">
    <property type="match status" value="1"/>
</dbReference>
<evidence type="ECO:0000313" key="5">
    <source>
        <dbReference type="Proteomes" id="UP000886814"/>
    </source>
</evidence>
<dbReference type="Proteomes" id="UP000886814">
    <property type="component" value="Unassembled WGS sequence"/>
</dbReference>
<protein>
    <submittedName>
        <fullName evidence="4">Transglutaminase domain-containing protein</fullName>
    </submittedName>
</protein>
<dbReference type="EMBL" id="DXIQ01000070">
    <property type="protein sequence ID" value="HIV39436.1"/>
    <property type="molecule type" value="Genomic_DNA"/>
</dbReference>
<dbReference type="PROSITE" id="PS51257">
    <property type="entry name" value="PROKAR_LIPOPROTEIN"/>
    <property type="match status" value="1"/>
</dbReference>
<dbReference type="PANTHER" id="PTHR33490">
    <property type="entry name" value="BLR5614 PROTEIN-RELATED"/>
    <property type="match status" value="1"/>
</dbReference>
<gene>
    <name evidence="4" type="ORF">H9747_10660</name>
</gene>
<feature type="region of interest" description="Disordered" evidence="1">
    <location>
        <begin position="28"/>
        <end position="54"/>
    </location>
</feature>
<dbReference type="InterPro" id="IPR038765">
    <property type="entry name" value="Papain-like_cys_pep_sf"/>
</dbReference>
<proteinExistence type="predicted"/>
<comment type="caution">
    <text evidence="4">The sequence shown here is derived from an EMBL/GenBank/DDBJ whole genome shotgun (WGS) entry which is preliminary data.</text>
</comment>
<reference evidence="4" key="1">
    <citation type="journal article" date="2021" name="PeerJ">
        <title>Extensive microbial diversity within the chicken gut microbiome revealed by metagenomics and culture.</title>
        <authorList>
            <person name="Gilroy R."/>
            <person name="Ravi A."/>
            <person name="Getino M."/>
            <person name="Pursley I."/>
            <person name="Horton D.L."/>
            <person name="Alikhan N.F."/>
            <person name="Baker D."/>
            <person name="Gharbi K."/>
            <person name="Hall N."/>
            <person name="Watson M."/>
            <person name="Adriaenssens E.M."/>
            <person name="Foster-Nyarko E."/>
            <person name="Jarju S."/>
            <person name="Secka A."/>
            <person name="Antonio M."/>
            <person name="Oren A."/>
            <person name="Chaudhuri R.R."/>
            <person name="La Ragione R."/>
            <person name="Hildebrand F."/>
            <person name="Pallen M.J."/>
        </authorList>
    </citation>
    <scope>NUCLEOTIDE SEQUENCE</scope>
    <source>
        <strain evidence="4">CHK195-9823</strain>
    </source>
</reference>
<dbReference type="InterPro" id="IPR002931">
    <property type="entry name" value="Transglutaminase-like"/>
</dbReference>
<evidence type="ECO:0000256" key="1">
    <source>
        <dbReference type="SAM" id="MobiDB-lite"/>
    </source>
</evidence>
<sequence>MKKFWKKPWISCLLALFLFAAGCSGQASARPQEPERETTSGQADDPAKGWNSTPRVLVPEAPGTVLMGNSSIEIDVSNISKGYLMARYVGNEAKVKFFIETPDQVRYTYDLPASQSYAALPLTAGNGTYTLDVREHVEGDLYSNLYKDTIEVAIENEFSPFLYPNQYTWFTEDSQAVSKASGLTRDVKDGLEAVGAVYDFVISNVSYDEEKARTVESGYLPDVDETLESGKGICFDYAALMTAMLRSQGIPTKLEIGYSGEVYHAWISTWLEEKGWVENIIEFDGKNWSLIDPTLAAGNKPSSVKKYIGDGSNYTVMYSR</sequence>
<keyword evidence="2" id="KW-0732">Signal</keyword>
<name>A0A9D1TGW1_9FIRM</name>
<dbReference type="SUPFAM" id="SSF54001">
    <property type="entry name" value="Cysteine proteinases"/>
    <property type="match status" value="1"/>
</dbReference>